<proteinExistence type="predicted"/>
<reference evidence="2" key="1">
    <citation type="submission" date="2014-05" db="EMBL/GenBank/DDBJ databases">
        <title>The genome and life-stage specific transcriptomes of Globodera pallida elucidate key aspects of plant parasitism by a cyst nematode.</title>
        <authorList>
            <person name="Cotton J.A."/>
            <person name="Lilley C.J."/>
            <person name="Jones L.M."/>
            <person name="Kikuchi T."/>
            <person name="Reid A.J."/>
            <person name="Thorpe P."/>
            <person name="Tsai I.J."/>
            <person name="Beasley H."/>
            <person name="Blok V."/>
            <person name="Cock P.J.A."/>
            <person name="Van den Akker S.E."/>
            <person name="Holroyd N."/>
            <person name="Hunt M."/>
            <person name="Mantelin S."/>
            <person name="Naghra H."/>
            <person name="Pain A."/>
            <person name="Palomares-Rius J.E."/>
            <person name="Zarowiecki M."/>
            <person name="Berriman M."/>
            <person name="Jones J.T."/>
            <person name="Urwin P.E."/>
        </authorList>
    </citation>
    <scope>NUCLEOTIDE SEQUENCE [LARGE SCALE GENOMIC DNA]</scope>
    <source>
        <strain evidence="2">Lindley</strain>
    </source>
</reference>
<sequence length="66" mass="7150">MSESDSSGKKLGAKDNTSTADDNTSKQSTSADSEEKRLQNEILVNCVCIDDYLVPVPFALLPQCKI</sequence>
<organism evidence="2 3">
    <name type="scientific">Globodera pallida</name>
    <name type="common">Potato cyst nematode worm</name>
    <name type="synonym">Heterodera pallida</name>
    <dbReference type="NCBI Taxonomy" id="36090"/>
    <lineage>
        <taxon>Eukaryota</taxon>
        <taxon>Metazoa</taxon>
        <taxon>Ecdysozoa</taxon>
        <taxon>Nematoda</taxon>
        <taxon>Chromadorea</taxon>
        <taxon>Rhabditida</taxon>
        <taxon>Tylenchina</taxon>
        <taxon>Tylenchomorpha</taxon>
        <taxon>Tylenchoidea</taxon>
        <taxon>Heteroderidae</taxon>
        <taxon>Heteroderinae</taxon>
        <taxon>Globodera</taxon>
    </lineage>
</organism>
<evidence type="ECO:0000313" key="2">
    <source>
        <dbReference type="Proteomes" id="UP000050741"/>
    </source>
</evidence>
<evidence type="ECO:0000313" key="3">
    <source>
        <dbReference type="WBParaSite" id="GPLIN_001239500"/>
    </source>
</evidence>
<name>A0A183CHN9_GLOPA</name>
<feature type="region of interest" description="Disordered" evidence="1">
    <location>
        <begin position="1"/>
        <end position="36"/>
    </location>
</feature>
<protein>
    <submittedName>
        <fullName evidence="3">Uncharacterized protein</fullName>
    </submittedName>
</protein>
<dbReference type="WBParaSite" id="GPLIN_001239500">
    <property type="protein sequence ID" value="GPLIN_001239500"/>
    <property type="gene ID" value="GPLIN_001239500"/>
</dbReference>
<feature type="compositionally biased region" description="Polar residues" evidence="1">
    <location>
        <begin position="15"/>
        <end position="31"/>
    </location>
</feature>
<accession>A0A183CHN9</accession>
<reference evidence="3" key="2">
    <citation type="submission" date="2016-06" db="UniProtKB">
        <authorList>
            <consortium name="WormBaseParasite"/>
        </authorList>
    </citation>
    <scope>IDENTIFICATION</scope>
</reference>
<dbReference type="Proteomes" id="UP000050741">
    <property type="component" value="Unassembled WGS sequence"/>
</dbReference>
<evidence type="ECO:0000256" key="1">
    <source>
        <dbReference type="SAM" id="MobiDB-lite"/>
    </source>
</evidence>
<dbReference type="AlphaFoldDB" id="A0A183CHN9"/>
<keyword evidence="2" id="KW-1185">Reference proteome</keyword>